<protein>
    <recommendedName>
        <fullName evidence="4">Transporter</fullName>
    </recommendedName>
</protein>
<proteinExistence type="predicted"/>
<sequence length="287" mass="30044">MRGLVVPCAALVLTVLAAAPAAADEPPFVHYVGLQTAALEFPPYGTLVLSLGAEYLPDVNNDLAGVRGELARFPTVGIGLGLSDNALFQITWPAFNRLRVHSQVQPPILGLDLGGVSTGWGDVTAATLIQIRPPDGASPGFGIKFAAELPNSNEKLGIGDNSTDVFASILLADRPVRRLALYGDVGLGILSDRKAVFTQNDVLTFGVLADWQVNDGLHAVGETAGRWSTHRAGPETGSRAELRGGVEIGRGATRTSVLLVEGVDGWSSGLGVSVNVTTQIAALKRRH</sequence>
<dbReference type="Proteomes" id="UP000807850">
    <property type="component" value="Unassembled WGS sequence"/>
</dbReference>
<comment type="caution">
    <text evidence="2">The sequence shown here is derived from an EMBL/GenBank/DDBJ whole genome shotgun (WGS) entry which is preliminary data.</text>
</comment>
<reference evidence="2" key="1">
    <citation type="submission" date="2020-07" db="EMBL/GenBank/DDBJ databases">
        <title>Huge and variable diversity of episymbiotic CPR bacteria and DPANN archaea in groundwater ecosystems.</title>
        <authorList>
            <person name="He C.Y."/>
            <person name="Keren R."/>
            <person name="Whittaker M."/>
            <person name="Farag I.F."/>
            <person name="Doudna J."/>
            <person name="Cate J.H.D."/>
            <person name="Banfield J.F."/>
        </authorList>
    </citation>
    <scope>NUCLEOTIDE SEQUENCE</scope>
    <source>
        <strain evidence="2">NC_groundwater_928_Pr1_S-0.2um_72_17</strain>
    </source>
</reference>
<name>A0A9D6L6M3_UNCEI</name>
<keyword evidence="1" id="KW-0732">Signal</keyword>
<feature type="signal peptide" evidence="1">
    <location>
        <begin position="1"/>
        <end position="23"/>
    </location>
</feature>
<evidence type="ECO:0000313" key="3">
    <source>
        <dbReference type="Proteomes" id="UP000807850"/>
    </source>
</evidence>
<gene>
    <name evidence="2" type="ORF">HY076_00900</name>
</gene>
<dbReference type="AlphaFoldDB" id="A0A9D6L6M3"/>
<organism evidence="2 3">
    <name type="scientific">Eiseniibacteriota bacterium</name>
    <dbReference type="NCBI Taxonomy" id="2212470"/>
    <lineage>
        <taxon>Bacteria</taxon>
        <taxon>Candidatus Eiseniibacteriota</taxon>
    </lineage>
</organism>
<dbReference type="EMBL" id="JACQAY010000029">
    <property type="protein sequence ID" value="MBI3538819.1"/>
    <property type="molecule type" value="Genomic_DNA"/>
</dbReference>
<evidence type="ECO:0000256" key="1">
    <source>
        <dbReference type="SAM" id="SignalP"/>
    </source>
</evidence>
<accession>A0A9D6L6M3</accession>
<evidence type="ECO:0000313" key="2">
    <source>
        <dbReference type="EMBL" id="MBI3538819.1"/>
    </source>
</evidence>
<evidence type="ECO:0008006" key="4">
    <source>
        <dbReference type="Google" id="ProtNLM"/>
    </source>
</evidence>
<feature type="chain" id="PRO_5039635252" description="Transporter" evidence="1">
    <location>
        <begin position="24"/>
        <end position="287"/>
    </location>
</feature>